<evidence type="ECO:0000256" key="1">
    <source>
        <dbReference type="SAM" id="MobiDB-lite"/>
    </source>
</evidence>
<dbReference type="Proteomes" id="UP000298138">
    <property type="component" value="Unassembled WGS sequence"/>
</dbReference>
<accession>A0A4S2MXS8</accession>
<dbReference type="EMBL" id="ML220119">
    <property type="protein sequence ID" value="TGZ81423.1"/>
    <property type="molecule type" value="Genomic_DNA"/>
</dbReference>
<sequence>MNVHRLQGIYRHGLTHGLRPVHPSHPTNSNPYLSTQGPQARELSLPSPYPFSIPPCLLPHIPPKRNRQENGDQHEHHLHTVTTATMMPPNTHKHASLPRSPKSPPSLGSIPFIIITIYPLLLLSSLCLQHNTPYSLYSSPHLHKHTNPHPLPSYNIKNGHANALLLLPL</sequence>
<keyword evidence="3" id="KW-1185">Reference proteome</keyword>
<reference evidence="2 3" key="1">
    <citation type="submission" date="2019-04" db="EMBL/GenBank/DDBJ databases">
        <title>Comparative genomics and transcriptomics to analyze fruiting body development in filamentous ascomycetes.</title>
        <authorList>
            <consortium name="DOE Joint Genome Institute"/>
            <person name="Lutkenhaus R."/>
            <person name="Traeger S."/>
            <person name="Breuer J."/>
            <person name="Kuo A."/>
            <person name="Lipzen A."/>
            <person name="Pangilinan J."/>
            <person name="Dilworth D."/>
            <person name="Sandor L."/>
            <person name="Poggeler S."/>
            <person name="Barry K."/>
            <person name="Grigoriev I.V."/>
            <person name="Nowrousian M."/>
        </authorList>
    </citation>
    <scope>NUCLEOTIDE SEQUENCE [LARGE SCALE GENOMIC DNA]</scope>
    <source>
        <strain evidence="2 3">CBS 389.68</strain>
    </source>
</reference>
<protein>
    <submittedName>
        <fullName evidence="2">Uncharacterized protein</fullName>
    </submittedName>
</protein>
<organism evidence="2 3">
    <name type="scientific">Ascodesmis nigricans</name>
    <dbReference type="NCBI Taxonomy" id="341454"/>
    <lineage>
        <taxon>Eukaryota</taxon>
        <taxon>Fungi</taxon>
        <taxon>Dikarya</taxon>
        <taxon>Ascomycota</taxon>
        <taxon>Pezizomycotina</taxon>
        <taxon>Pezizomycetes</taxon>
        <taxon>Pezizales</taxon>
        <taxon>Ascodesmidaceae</taxon>
        <taxon>Ascodesmis</taxon>
    </lineage>
</organism>
<evidence type="ECO:0000313" key="2">
    <source>
        <dbReference type="EMBL" id="TGZ81423.1"/>
    </source>
</evidence>
<evidence type="ECO:0000313" key="3">
    <source>
        <dbReference type="Proteomes" id="UP000298138"/>
    </source>
</evidence>
<feature type="region of interest" description="Disordered" evidence="1">
    <location>
        <begin position="82"/>
        <end position="104"/>
    </location>
</feature>
<proteinExistence type="predicted"/>
<dbReference type="InParanoid" id="A0A4S2MXS8"/>
<feature type="compositionally biased region" description="Polar residues" evidence="1">
    <location>
        <begin position="25"/>
        <end position="38"/>
    </location>
</feature>
<feature type="region of interest" description="Disordered" evidence="1">
    <location>
        <begin position="14"/>
        <end position="45"/>
    </location>
</feature>
<name>A0A4S2MXS8_9PEZI</name>
<dbReference type="AlphaFoldDB" id="A0A4S2MXS8"/>
<gene>
    <name evidence="2" type="ORF">EX30DRAFT_262526</name>
</gene>